<dbReference type="EMBL" id="JAZBJP010000001">
    <property type="protein sequence ID" value="MEE4418052.1"/>
    <property type="molecule type" value="Genomic_DNA"/>
</dbReference>
<evidence type="ECO:0000259" key="2">
    <source>
        <dbReference type="Pfam" id="PF22685"/>
    </source>
</evidence>
<dbReference type="Proteomes" id="UP001307760">
    <property type="component" value="Unassembled WGS sequence"/>
</dbReference>
<dbReference type="InterPro" id="IPR055080">
    <property type="entry name" value="Gal80p-like_C"/>
</dbReference>
<reference evidence="3 4" key="1">
    <citation type="submission" date="2023-12" db="EMBL/GenBank/DDBJ databases">
        <title>30 novel species of actinomycetes from the DSMZ collection.</title>
        <authorList>
            <person name="Nouioui I."/>
        </authorList>
    </citation>
    <scope>NUCLEOTIDE SEQUENCE [LARGE SCALE GENOMIC DNA]</scope>
    <source>
        <strain evidence="3 4">DSM 41528</strain>
    </source>
</reference>
<dbReference type="Gene3D" id="3.30.360.10">
    <property type="entry name" value="Dihydrodipicolinate Reductase, domain 2"/>
    <property type="match status" value="1"/>
</dbReference>
<dbReference type="InterPro" id="IPR050463">
    <property type="entry name" value="Gfo/Idh/MocA_oxidrdct_glycsds"/>
</dbReference>
<proteinExistence type="predicted"/>
<feature type="domain" description="Gal80p-like C-terminal" evidence="2">
    <location>
        <begin position="37"/>
        <end position="175"/>
    </location>
</feature>
<dbReference type="PANTHER" id="PTHR43818">
    <property type="entry name" value="BCDNA.GH03377"/>
    <property type="match status" value="1"/>
</dbReference>
<evidence type="ECO:0000313" key="3">
    <source>
        <dbReference type="EMBL" id="MEE4418052.1"/>
    </source>
</evidence>
<dbReference type="SUPFAM" id="SSF55347">
    <property type="entry name" value="Glyceraldehyde-3-phosphate dehydrogenase-like, C-terminal domain"/>
    <property type="match status" value="1"/>
</dbReference>
<dbReference type="Pfam" id="PF22685">
    <property type="entry name" value="Gal80p_C-like"/>
    <property type="match status" value="1"/>
</dbReference>
<comment type="caution">
    <text evidence="3">The sequence shown here is derived from an EMBL/GenBank/DDBJ whole genome shotgun (WGS) entry which is preliminary data.</text>
</comment>
<gene>
    <name evidence="3" type="ORF">V2J85_01640</name>
</gene>
<sequence>MSEWPLGVNAEEARSLADAARAAGVRHAVVLQGLHSPDVRFVADLLAEGGLGRLESAVLVADGDPFGGSAIPSDQAWTLDPAAGASIVSIMAGHFLATLERITGPLASVSARLPLLHEQVTVAGSGERRRNGTPGHVLLHGRLADEATVSVAVHGGNRPDEVGFFLKLACERGTLIAVPRRPGMYMHWTDWNITVNGEPVAVPAAYRTVPEAVPAGPALRIAELYRDFAQALTEDRPACPDFDEATRYHRLLATIERSAANGAQESAVMRR</sequence>
<evidence type="ECO:0000256" key="1">
    <source>
        <dbReference type="ARBA" id="ARBA00023002"/>
    </source>
</evidence>
<protein>
    <submittedName>
        <fullName evidence="3">Gfo/Idh/MocA family oxidoreductase</fullName>
    </submittedName>
</protein>
<keyword evidence="4" id="KW-1185">Reference proteome</keyword>
<keyword evidence="1" id="KW-0560">Oxidoreductase</keyword>
<dbReference type="RefSeq" id="WP_330820389.1">
    <property type="nucleotide sequence ID" value="NZ_JAZBJP010000001.1"/>
</dbReference>
<name>A0ABU7NGS5_9ACTN</name>
<accession>A0ABU7NGS5</accession>
<dbReference type="PANTHER" id="PTHR43818:SF11">
    <property type="entry name" value="BCDNA.GH03377"/>
    <property type="match status" value="1"/>
</dbReference>
<organism evidence="3 4">
    <name type="scientific">Streptomyces bugieae</name>
    <dbReference type="NCBI Taxonomy" id="3098223"/>
    <lineage>
        <taxon>Bacteria</taxon>
        <taxon>Bacillati</taxon>
        <taxon>Actinomycetota</taxon>
        <taxon>Actinomycetes</taxon>
        <taxon>Kitasatosporales</taxon>
        <taxon>Streptomycetaceae</taxon>
        <taxon>Streptomyces</taxon>
    </lineage>
</organism>
<evidence type="ECO:0000313" key="4">
    <source>
        <dbReference type="Proteomes" id="UP001307760"/>
    </source>
</evidence>